<dbReference type="GO" id="GO:1904257">
    <property type="term" value="P:zinc ion import into Golgi lumen"/>
    <property type="evidence" value="ECO:0007669"/>
    <property type="project" value="TreeGrafter"/>
</dbReference>
<evidence type="ECO:0000256" key="4">
    <source>
        <dbReference type="ARBA" id="ARBA00022692"/>
    </source>
</evidence>
<dbReference type="AlphaFoldDB" id="A0A9P5YZ63"/>
<dbReference type="FunFam" id="1.20.1510.10:FF:000033">
    <property type="entry name" value="Unplaced genomic scaffold supercont1.9, whole genome shotgun sequence"/>
    <property type="match status" value="1"/>
</dbReference>
<protein>
    <submittedName>
        <fullName evidence="11">Cation efflux protein</fullName>
    </submittedName>
</protein>
<feature type="transmembrane region" description="Helical" evidence="9">
    <location>
        <begin position="761"/>
        <end position="787"/>
    </location>
</feature>
<comment type="subcellular location">
    <subcellularLocation>
        <location evidence="1">Membrane</location>
        <topology evidence="1">Multi-pass membrane protein</topology>
    </subcellularLocation>
</comment>
<evidence type="ECO:0000256" key="3">
    <source>
        <dbReference type="ARBA" id="ARBA00022448"/>
    </source>
</evidence>
<dbReference type="Gene3D" id="1.20.1510.10">
    <property type="entry name" value="Cation efflux protein transmembrane domain"/>
    <property type="match status" value="2"/>
</dbReference>
<feature type="transmembrane region" description="Helical" evidence="9">
    <location>
        <begin position="337"/>
        <end position="356"/>
    </location>
</feature>
<proteinExistence type="inferred from homology"/>
<feature type="compositionally biased region" description="Low complexity" evidence="8">
    <location>
        <begin position="502"/>
        <end position="512"/>
    </location>
</feature>
<feature type="compositionally biased region" description="Basic residues" evidence="8">
    <location>
        <begin position="638"/>
        <end position="647"/>
    </location>
</feature>
<sequence>MPVPDARTRSKISLNPSKVLATSIPSKLVPRILISNVLFVFAVYASKEWLLNFDVGVFWVLMRVLACGGLGVLVWEISTAQTVKRGAIEWSVLATASVLQFIQYGCLFTAIYRLSSPRVILFAHFSTYWIGSFSSTRKGLAVAAAISISMLSDTQLSGTNIWKYAPGYGALLLHALSSSALEHTLSVLSPSLGTTFSVAASILGATIATLPFYIFRTVMLNFPPTPILPLISLACLPVVAYSLLFLTPLTLQTAKQLSFKPQHFGFSYPLLVISSFALGTLAFRQVPSWTDILIASLLYVGMYPENIDAIVAPRTPTSRLIRSYLKTILSNPESRKIFYFLMLNLCYMLVQMLYGVWTNSLGLISDAIHMAFDCMAIGMGLFASVMATWDPNERFTYGYGRIETLSGFANGIFLILISIFIMFEAIQRILEPPEMNTNQLLLVSSLGLGVNLFGMFAMGGHHHHGGGHSHSHGHSHSSHSEDHSGHSHGPAIQPKSAHSHSHSVSPLPSPLDTHSHSHPHSHSPPPLSLSASHSRSISHAIAHSSYDHSDCDDDSHSHSHDVHTPHSHSHLHDEKDDHGPSHSNGHGHDHGHKHEHHHEHVNEHTHGHGHDHEHEHEHDHGHSHDHKPTPLAMDCAHSHSHSHPHSQHSHENDAPPPPYNASHSRSGSASGILANGDGRAVKRHSRGPSISIDLAAASAKNPALTALMSPPAITPITPNYTFGHDDHYTKVHDSKHVPNLREPSGGHSHAQEGHSHNMRGVFLHVMADTLGSVGVIISTLLIQFYGWTGFDPIASLFIAVLIAASVIPLVMDTGKILALDVADRDVDIQRALAELSSVEGLASYSSARFWPKDSSSLIGSIHIQLERSASSHDPTGPHSSRAATYTKADRVVERVDTLLRQKITGLEELTIQIEGKTLSS</sequence>
<evidence type="ECO:0000259" key="10">
    <source>
        <dbReference type="Pfam" id="PF01545"/>
    </source>
</evidence>
<evidence type="ECO:0000256" key="5">
    <source>
        <dbReference type="ARBA" id="ARBA00022989"/>
    </source>
</evidence>
<feature type="transmembrane region" description="Helical" evidence="9">
    <location>
        <begin position="408"/>
        <end position="427"/>
    </location>
</feature>
<dbReference type="PRINTS" id="PR00334">
    <property type="entry name" value="KININOGEN"/>
</dbReference>
<dbReference type="InterPro" id="IPR002395">
    <property type="entry name" value="Kininogen"/>
</dbReference>
<evidence type="ECO:0000256" key="7">
    <source>
        <dbReference type="ARBA" id="ARBA00023136"/>
    </source>
</evidence>
<feature type="compositionally biased region" description="Basic residues" evidence="8">
    <location>
        <begin position="463"/>
        <end position="477"/>
    </location>
</feature>
<dbReference type="NCBIfam" id="TIGR01297">
    <property type="entry name" value="CDF"/>
    <property type="match status" value="2"/>
</dbReference>
<dbReference type="GO" id="GO:0005794">
    <property type="term" value="C:Golgi apparatus"/>
    <property type="evidence" value="ECO:0007669"/>
    <property type="project" value="TreeGrafter"/>
</dbReference>
<evidence type="ECO:0000256" key="2">
    <source>
        <dbReference type="ARBA" id="ARBA00008873"/>
    </source>
</evidence>
<feature type="transmembrane region" description="Helical" evidence="9">
    <location>
        <begin position="368"/>
        <end position="387"/>
    </location>
</feature>
<dbReference type="OrthoDB" id="78669at2759"/>
<keyword evidence="5 9" id="KW-1133">Transmembrane helix</keyword>
<dbReference type="PANTHER" id="PTHR45755">
    <property type="match status" value="1"/>
</dbReference>
<feature type="transmembrane region" description="Helical" evidence="9">
    <location>
        <begin position="266"/>
        <end position="283"/>
    </location>
</feature>
<dbReference type="Proteomes" id="UP000807469">
    <property type="component" value="Unassembled WGS sequence"/>
</dbReference>
<feature type="compositionally biased region" description="Low complexity" evidence="8">
    <location>
        <begin position="528"/>
        <end position="544"/>
    </location>
</feature>
<evidence type="ECO:0000256" key="6">
    <source>
        <dbReference type="ARBA" id="ARBA00023065"/>
    </source>
</evidence>
<dbReference type="GO" id="GO:0005385">
    <property type="term" value="F:zinc ion transmembrane transporter activity"/>
    <property type="evidence" value="ECO:0007669"/>
    <property type="project" value="InterPro"/>
</dbReference>
<organism evidence="11 12">
    <name type="scientific">Pholiota conissans</name>
    <dbReference type="NCBI Taxonomy" id="109636"/>
    <lineage>
        <taxon>Eukaryota</taxon>
        <taxon>Fungi</taxon>
        <taxon>Dikarya</taxon>
        <taxon>Basidiomycota</taxon>
        <taxon>Agaricomycotina</taxon>
        <taxon>Agaricomycetes</taxon>
        <taxon>Agaricomycetidae</taxon>
        <taxon>Agaricales</taxon>
        <taxon>Agaricineae</taxon>
        <taxon>Strophariaceae</taxon>
        <taxon>Pholiota</taxon>
    </lineage>
</organism>
<name>A0A9P5YZ63_9AGAR</name>
<feature type="transmembrane region" description="Helical" evidence="9">
    <location>
        <begin position="90"/>
        <end position="112"/>
    </location>
</feature>
<feature type="compositionally biased region" description="Basic and acidic residues" evidence="8">
    <location>
        <begin position="545"/>
        <end position="580"/>
    </location>
</feature>
<dbReference type="PANTHER" id="PTHR45755:SF4">
    <property type="entry name" value="ZINC TRANSPORTER 7"/>
    <property type="match status" value="1"/>
</dbReference>
<evidence type="ECO:0000256" key="8">
    <source>
        <dbReference type="SAM" id="MobiDB-lite"/>
    </source>
</evidence>
<evidence type="ECO:0000313" key="11">
    <source>
        <dbReference type="EMBL" id="KAF9478292.1"/>
    </source>
</evidence>
<keyword evidence="6" id="KW-0406">Ion transport</keyword>
<comment type="similarity">
    <text evidence="2">Belongs to the cation diffusion facilitator (CDF) transporter (TC 2.A.4) family. SLC30A subfamily.</text>
</comment>
<keyword evidence="3" id="KW-0813">Transport</keyword>
<dbReference type="InterPro" id="IPR058533">
    <property type="entry name" value="Cation_efflux_TM"/>
</dbReference>
<dbReference type="Pfam" id="PF01545">
    <property type="entry name" value="Cation_efflux"/>
    <property type="match status" value="2"/>
</dbReference>
<dbReference type="GO" id="GO:0016020">
    <property type="term" value="C:membrane"/>
    <property type="evidence" value="ECO:0007669"/>
    <property type="project" value="UniProtKB-SubCell"/>
</dbReference>
<accession>A0A9P5YZ63</accession>
<dbReference type="InterPro" id="IPR002524">
    <property type="entry name" value="Cation_efflux"/>
</dbReference>
<reference evidence="11" key="1">
    <citation type="submission" date="2020-11" db="EMBL/GenBank/DDBJ databases">
        <authorList>
            <consortium name="DOE Joint Genome Institute"/>
            <person name="Ahrendt S."/>
            <person name="Riley R."/>
            <person name="Andreopoulos W."/>
            <person name="Labutti K."/>
            <person name="Pangilinan J."/>
            <person name="Ruiz-Duenas F.J."/>
            <person name="Barrasa J.M."/>
            <person name="Sanchez-Garcia M."/>
            <person name="Camarero S."/>
            <person name="Miyauchi S."/>
            <person name="Serrano A."/>
            <person name="Linde D."/>
            <person name="Babiker R."/>
            <person name="Drula E."/>
            <person name="Ayuso-Fernandez I."/>
            <person name="Pacheco R."/>
            <person name="Padilla G."/>
            <person name="Ferreira P."/>
            <person name="Barriuso J."/>
            <person name="Kellner H."/>
            <person name="Castanera R."/>
            <person name="Alfaro M."/>
            <person name="Ramirez L."/>
            <person name="Pisabarro A.G."/>
            <person name="Kuo A."/>
            <person name="Tritt A."/>
            <person name="Lipzen A."/>
            <person name="He G."/>
            <person name="Yan M."/>
            <person name="Ng V."/>
            <person name="Cullen D."/>
            <person name="Martin F."/>
            <person name="Rosso M.-N."/>
            <person name="Henrissat B."/>
            <person name="Hibbett D."/>
            <person name="Martinez A.T."/>
            <person name="Grigoriev I.V."/>
        </authorList>
    </citation>
    <scope>NUCLEOTIDE SEQUENCE</scope>
    <source>
        <strain evidence="11">CIRM-BRFM 674</strain>
    </source>
</reference>
<feature type="transmembrane region" description="Helical" evidence="9">
    <location>
        <begin position="57"/>
        <end position="78"/>
    </location>
</feature>
<keyword evidence="12" id="KW-1185">Reference proteome</keyword>
<feature type="compositionally biased region" description="Basic and acidic residues" evidence="8">
    <location>
        <begin position="598"/>
        <end position="628"/>
    </location>
</feature>
<feature type="transmembrane region" description="Helical" evidence="9">
    <location>
        <begin position="28"/>
        <end position="45"/>
    </location>
</feature>
<dbReference type="EMBL" id="MU155238">
    <property type="protein sequence ID" value="KAF9478292.1"/>
    <property type="molecule type" value="Genomic_DNA"/>
</dbReference>
<evidence type="ECO:0000256" key="9">
    <source>
        <dbReference type="SAM" id="Phobius"/>
    </source>
</evidence>
<feature type="domain" description="Cation efflux protein transmembrane" evidence="10">
    <location>
        <begin position="337"/>
        <end position="472"/>
    </location>
</feature>
<evidence type="ECO:0000256" key="1">
    <source>
        <dbReference type="ARBA" id="ARBA00004141"/>
    </source>
</evidence>
<feature type="transmembrane region" description="Helical" evidence="9">
    <location>
        <begin position="793"/>
        <end position="811"/>
    </location>
</feature>
<keyword evidence="4 9" id="KW-0812">Transmembrane</keyword>
<feature type="transmembrane region" description="Helical" evidence="9">
    <location>
        <begin position="227"/>
        <end position="246"/>
    </location>
</feature>
<feature type="transmembrane region" description="Helical" evidence="9">
    <location>
        <begin position="439"/>
        <end position="458"/>
    </location>
</feature>
<dbReference type="GO" id="GO:0031410">
    <property type="term" value="C:cytoplasmic vesicle"/>
    <property type="evidence" value="ECO:0007669"/>
    <property type="project" value="TreeGrafter"/>
</dbReference>
<keyword evidence="7 9" id="KW-0472">Membrane</keyword>
<comment type="caution">
    <text evidence="11">The sequence shown here is derived from an EMBL/GenBank/DDBJ whole genome shotgun (WGS) entry which is preliminary data.</text>
</comment>
<dbReference type="InterPro" id="IPR027469">
    <property type="entry name" value="Cation_efflux_TMD_sf"/>
</dbReference>
<dbReference type="InterPro" id="IPR045316">
    <property type="entry name" value="Msc2-like"/>
</dbReference>
<feature type="transmembrane region" description="Helical" evidence="9">
    <location>
        <begin position="196"/>
        <end position="215"/>
    </location>
</feature>
<gene>
    <name evidence="11" type="ORF">BDN70DRAFT_880172</name>
</gene>
<feature type="region of interest" description="Disordered" evidence="8">
    <location>
        <begin position="463"/>
        <end position="685"/>
    </location>
</feature>
<dbReference type="SUPFAM" id="SSF161111">
    <property type="entry name" value="Cation efflux protein transmembrane domain-like"/>
    <property type="match status" value="1"/>
</dbReference>
<evidence type="ECO:0000313" key="12">
    <source>
        <dbReference type="Proteomes" id="UP000807469"/>
    </source>
</evidence>
<dbReference type="GO" id="GO:0006882">
    <property type="term" value="P:intracellular zinc ion homeostasis"/>
    <property type="evidence" value="ECO:0007669"/>
    <property type="project" value="InterPro"/>
</dbReference>
<feature type="domain" description="Cation efflux protein transmembrane" evidence="10">
    <location>
        <begin position="749"/>
        <end position="817"/>
    </location>
</feature>